<dbReference type="EMBL" id="DSWI01000032">
    <property type="protein sequence ID" value="HFG21616.1"/>
    <property type="molecule type" value="Genomic_DNA"/>
</dbReference>
<evidence type="ECO:0000313" key="1">
    <source>
        <dbReference type="EMBL" id="HFG21616.1"/>
    </source>
</evidence>
<name>A0A7C3HF07_MEIRU</name>
<proteinExistence type="predicted"/>
<reference evidence="1" key="1">
    <citation type="journal article" date="2020" name="mSystems">
        <title>Genome- and Community-Level Interaction Insights into Carbon Utilization and Element Cycling Functions of Hydrothermarchaeota in Hydrothermal Sediment.</title>
        <authorList>
            <person name="Zhou Z."/>
            <person name="Liu Y."/>
            <person name="Xu W."/>
            <person name="Pan J."/>
            <person name="Luo Z.H."/>
            <person name="Li M."/>
        </authorList>
    </citation>
    <scope>NUCLEOTIDE SEQUENCE [LARGE SCALE GENOMIC DNA]</scope>
    <source>
        <strain evidence="1">SpSt-524</strain>
    </source>
</reference>
<dbReference type="AlphaFoldDB" id="A0A7C3HF07"/>
<dbReference type="Pfam" id="PF09709">
    <property type="entry name" value="Cas_Csd1"/>
    <property type="match status" value="1"/>
</dbReference>
<protein>
    <submittedName>
        <fullName evidence="1">Type I-C CRISPR-associated protein Cas8c/Csd1</fullName>
    </submittedName>
</protein>
<gene>
    <name evidence="1" type="primary">cas8c</name>
    <name evidence="1" type="ORF">ENS82_13060</name>
</gene>
<dbReference type="NCBIfam" id="TIGR01863">
    <property type="entry name" value="cas_Csd1"/>
    <property type="match status" value="1"/>
</dbReference>
<accession>A0A7C3HF07</accession>
<sequence length="615" mass="68059">MLSQLVSYTQQKGLLAEPGFTTKEIRWLVGVSPQGAFTELIPLENQARTAPDLSQPDMISLPGYLRGQGHSVEQAAHFLADTCAVVFGLAERDANGQVRKPDEHARNLQKQATFRLLIQLAANDVPLLKPIAQALSDPEQMQTILQKLEAQAQKRGAEKLKPTDKVSFWLQGRCVLDFPDWHDWWRQFRTQAFPKSGSEGRMPSFASGALVTPASTHPKVTKLGGSAFGHALVTYDKEAFESYGLSQGENAAVEEQAANAYRAGLDALLEKAEILGEMKVVVWYDREIPKEDDFFKDLFAPAADEAQELQALERARRVLQALRTGQAPPVLQSARFFAAAMSPASGRVMLRDWQMGRLEDFIDAVAAWFSDLTIVRRDGGSLASPPGLNRLFQSLQRPKTPEQNLDDYLKPIKQLQTPLWRAALNPRLPIPYAAVAKIMETHTAEVMTGGFTEALKAQKPDAAALGRIYARMGLLKAYHNRKGGYRMSAELDLSHPSPAYHCGRLMCLLAQIQEAASESEINAGVIQRYYGAASSTPSLVLGRLTRLSQHHLAKMAKDAPGLAYWFNTQLAEVWKALGKNLPRTLSLEEQSLFALGYYQQMAASRKKSDSEKESA</sequence>
<comment type="caution">
    <text evidence="1">The sequence shown here is derived from an EMBL/GenBank/DDBJ whole genome shotgun (WGS) entry which is preliminary data.</text>
</comment>
<organism evidence="1">
    <name type="scientific">Meiothermus ruber</name>
    <dbReference type="NCBI Taxonomy" id="277"/>
    <lineage>
        <taxon>Bacteria</taxon>
        <taxon>Thermotogati</taxon>
        <taxon>Deinococcota</taxon>
        <taxon>Deinococci</taxon>
        <taxon>Thermales</taxon>
        <taxon>Thermaceae</taxon>
        <taxon>Meiothermus</taxon>
    </lineage>
</organism>
<dbReference type="InterPro" id="IPR010144">
    <property type="entry name" value="CRISPR-assoc_prot_Csd1-typ"/>
</dbReference>